<evidence type="ECO:0000313" key="2">
    <source>
        <dbReference type="EMBL" id="KAA0200479.1"/>
    </source>
</evidence>
<dbReference type="Proteomes" id="UP000728185">
    <property type="component" value="Unassembled WGS sequence"/>
</dbReference>
<evidence type="ECO:0000313" key="3">
    <source>
        <dbReference type="Proteomes" id="UP000728185"/>
    </source>
</evidence>
<reference evidence="2" key="1">
    <citation type="submission" date="2019-05" db="EMBL/GenBank/DDBJ databases">
        <title>Annotation for the trematode Fasciolopsis buski.</title>
        <authorList>
            <person name="Choi Y.-J."/>
        </authorList>
    </citation>
    <scope>NUCLEOTIDE SEQUENCE</scope>
    <source>
        <strain evidence="2">HT</strain>
        <tissue evidence="2">Whole worm</tissue>
    </source>
</reference>
<keyword evidence="3" id="KW-1185">Reference proteome</keyword>
<comment type="caution">
    <text evidence="2">The sequence shown here is derived from an EMBL/GenBank/DDBJ whole genome shotgun (WGS) entry which is preliminary data.</text>
</comment>
<accession>A0A8E0S9K9</accession>
<sequence>MTQPHQQHQPMLFAPQHAVGLQAAGATQATAYPQQIYFAQAPAGVPNSGGASYHLLPVGCPTSNFTSLLLSDQQQQAQLAQCTNAAAQLQRTQQAIQVQAAPQPQQQPQTAQFHHHQQQQQTQVPSQPQQFQQQPQAYIQSQGQTATMLAADMTVSGQPTAAASVTGSAPQFITLAPGAPLKVMAVGPNGQLIQTAGLQQFMPTAAVGMTFNQQPQTLQSAQPTTVAMTSQRRVNTPQQQQTNGRTPMSNTAFFAGTTVSSGTIPLVQTAAGGEDLMTSAIGQNALGSGDEKLVYTAL</sequence>
<gene>
    <name evidence="2" type="ORF">FBUS_08048</name>
</gene>
<protein>
    <submittedName>
        <fullName evidence="2">Putative g/t mismatch-specific thymine DNA glycosylase</fullName>
    </submittedName>
</protein>
<dbReference type="AlphaFoldDB" id="A0A8E0S9K9"/>
<organism evidence="2 3">
    <name type="scientific">Fasciolopsis buskii</name>
    <dbReference type="NCBI Taxonomy" id="27845"/>
    <lineage>
        <taxon>Eukaryota</taxon>
        <taxon>Metazoa</taxon>
        <taxon>Spiralia</taxon>
        <taxon>Lophotrochozoa</taxon>
        <taxon>Platyhelminthes</taxon>
        <taxon>Trematoda</taxon>
        <taxon>Digenea</taxon>
        <taxon>Plagiorchiida</taxon>
        <taxon>Echinostomata</taxon>
        <taxon>Echinostomatoidea</taxon>
        <taxon>Fasciolidae</taxon>
        <taxon>Fasciolopsis</taxon>
    </lineage>
</organism>
<dbReference type="EMBL" id="LUCM01000500">
    <property type="protein sequence ID" value="KAA0200479.1"/>
    <property type="molecule type" value="Genomic_DNA"/>
</dbReference>
<name>A0A8E0S9K9_9TREM</name>
<proteinExistence type="predicted"/>
<dbReference type="OrthoDB" id="6287726at2759"/>
<evidence type="ECO:0000256" key="1">
    <source>
        <dbReference type="SAM" id="MobiDB-lite"/>
    </source>
</evidence>
<feature type="region of interest" description="Disordered" evidence="1">
    <location>
        <begin position="99"/>
        <end position="135"/>
    </location>
</feature>